<comment type="caution">
    <text evidence="1">The sequence shown here is derived from an EMBL/GenBank/DDBJ whole genome shotgun (WGS) entry which is preliminary data.</text>
</comment>
<evidence type="ECO:0000313" key="2">
    <source>
        <dbReference type="Proteomes" id="UP001304243"/>
    </source>
</evidence>
<dbReference type="Gene3D" id="3.40.50.11350">
    <property type="match status" value="1"/>
</dbReference>
<dbReference type="RefSeq" id="XP_064684293.1">
    <property type="nucleotide sequence ID" value="XM_064820373.1"/>
</dbReference>
<name>A0AAN7I276_9FUNG</name>
<reference evidence="1 2" key="1">
    <citation type="submission" date="2022-11" db="EMBL/GenBank/DDBJ databases">
        <title>Mucor velutinosus strain NIH1002 WGS.</title>
        <authorList>
            <person name="Subramanian P."/>
            <person name="Mullikin J.C."/>
            <person name="Segre J.A."/>
            <person name="Zelazny A.M."/>
        </authorList>
    </citation>
    <scope>NUCLEOTIDE SEQUENCE [LARGE SCALE GENOMIC DNA]</scope>
    <source>
        <strain evidence="1 2">NIH1002</strain>
    </source>
</reference>
<dbReference type="Proteomes" id="UP001304243">
    <property type="component" value="Unassembled WGS sequence"/>
</dbReference>
<keyword evidence="2" id="KW-1185">Reference proteome</keyword>
<dbReference type="EMBL" id="JASEJX010000013">
    <property type="protein sequence ID" value="KAK4517627.1"/>
    <property type="molecule type" value="Genomic_DNA"/>
</dbReference>
<dbReference type="GeneID" id="89944669"/>
<organism evidence="1 2">
    <name type="scientific">Mucor velutinosus</name>
    <dbReference type="NCBI Taxonomy" id="708070"/>
    <lineage>
        <taxon>Eukaryota</taxon>
        <taxon>Fungi</taxon>
        <taxon>Fungi incertae sedis</taxon>
        <taxon>Mucoromycota</taxon>
        <taxon>Mucoromycotina</taxon>
        <taxon>Mucoromycetes</taxon>
        <taxon>Mucorales</taxon>
        <taxon>Mucorineae</taxon>
        <taxon>Mucoraceae</taxon>
        <taxon>Mucor</taxon>
    </lineage>
</organism>
<dbReference type="AlphaFoldDB" id="A0AAN7I276"/>
<accession>A0AAN7I276</accession>
<evidence type="ECO:0000313" key="1">
    <source>
        <dbReference type="EMBL" id="KAK4517627.1"/>
    </source>
</evidence>
<sequence>MMKQLSTSFLSMLSTKTRKSSILGLILISLMICYTLPSSTSTTTTLIHHKNSIQHKSVSTAAEPPIIPSFEEERYLAYLPHSGLSNQRIELANALLLSHMLNRTLIIPPAFLGSVFGWMNRAQLEERLEWLTTPKNFPKICQRPTPGKLRSYVQRSRCAEYRHFGALAWTDLHDFSPLQEAGIKIRFQSVISMKQIKEDLQLNDTDIYLHQDAQLYDWRLYQNHSEAVQLLRNKLNYFDSFSGRRYYKVLLPRHFQCRTEKLLYLGGIFGSTRFNLIDSQDKQMQEKIKQVLHYRLDTPLGETVKAIVNHLGGKGSFTSVHFRTGDNPFKREVSANLKAFVKNMTEIVSHETYVQHHEENEIVDLAHHCLNIASPPSFNGDNSNSQGDNEYQFSAHNLGKRVKVYIATDHRDPRGLTSSLMPWFDEFPCTTVLDDLPEHLFAPLDGLRDVVVPSKSLKSFLIPIVDAMVAAHGRQILTTPRSTFSKYIEELHRAWVQ</sequence>
<gene>
    <name evidence="1" type="primary">BEM3_1</name>
    <name evidence="1" type="ORF">ATC70_000967</name>
</gene>
<dbReference type="PANTHER" id="PTHR36050">
    <property type="entry name" value="O-FUCOSYLTRANSFERASE 30"/>
    <property type="match status" value="1"/>
</dbReference>
<protein>
    <submittedName>
        <fullName evidence="1">Rho GTPase activating protein</fullName>
    </submittedName>
</protein>
<dbReference type="PANTHER" id="PTHR36050:SF1">
    <property type="entry name" value="O-FUCOSYLTRANSFERASE 30"/>
    <property type="match status" value="1"/>
</dbReference>
<proteinExistence type="predicted"/>